<protein>
    <submittedName>
        <fullName evidence="13">Winged helix-turn-helix DNA-binding domain, Heat shock transcription factor family</fullName>
    </submittedName>
</protein>
<reference evidence="13 14" key="1">
    <citation type="journal article" date="2018" name="Mol. Plant">
        <title>The genome of Artemisia annua provides insight into the evolution of Asteraceae family and artemisinin biosynthesis.</title>
        <authorList>
            <person name="Shen Q."/>
            <person name="Zhang L."/>
            <person name="Liao Z."/>
            <person name="Wang S."/>
            <person name="Yan T."/>
            <person name="Shi P."/>
            <person name="Liu M."/>
            <person name="Fu X."/>
            <person name="Pan Q."/>
            <person name="Wang Y."/>
            <person name="Lv Z."/>
            <person name="Lu X."/>
            <person name="Zhang F."/>
            <person name="Jiang W."/>
            <person name="Ma Y."/>
            <person name="Chen M."/>
            <person name="Hao X."/>
            <person name="Li L."/>
            <person name="Tang Y."/>
            <person name="Lv G."/>
            <person name="Zhou Y."/>
            <person name="Sun X."/>
            <person name="Brodelius P.E."/>
            <person name="Rose J.K.C."/>
            <person name="Tang K."/>
        </authorList>
    </citation>
    <scope>NUCLEOTIDE SEQUENCE [LARGE SCALE GENOMIC DNA]</scope>
    <source>
        <strain evidence="14">cv. Huhao1</strain>
        <tissue evidence="13">Leaf</tissue>
    </source>
</reference>
<keyword evidence="6 13" id="KW-0238">DNA-binding</keyword>
<keyword evidence="8" id="KW-0539">Nucleus</keyword>
<feature type="domain" description="HSF-type DNA-binding" evidence="12">
    <location>
        <begin position="34"/>
        <end position="133"/>
    </location>
</feature>
<keyword evidence="10" id="KW-0175">Coiled coil</keyword>
<evidence type="ECO:0000256" key="4">
    <source>
        <dbReference type="ARBA" id="ARBA00023015"/>
    </source>
</evidence>
<evidence type="ECO:0000313" key="13">
    <source>
        <dbReference type="EMBL" id="PWA58523.1"/>
    </source>
</evidence>
<proteinExistence type="inferred from homology"/>
<dbReference type="GO" id="GO:0005634">
    <property type="term" value="C:nucleus"/>
    <property type="evidence" value="ECO:0007669"/>
    <property type="project" value="UniProtKB-SubCell"/>
</dbReference>
<dbReference type="EMBL" id="PKPP01005872">
    <property type="protein sequence ID" value="PWA58523.1"/>
    <property type="molecule type" value="Genomic_DNA"/>
</dbReference>
<evidence type="ECO:0000259" key="12">
    <source>
        <dbReference type="SMART" id="SM00415"/>
    </source>
</evidence>
<sequence length="251" mass="28636">MVVSDLSEGFSSGDEGGDGDELLAEPMRGVRNGALPPFVNKLYNVVCNKETDSIISWVPNLDISDGAKSFAIWNIDEFINNVLPLMSKSKNFDSFITQLNNYGFKKMSWDCREYAHEWFQEGKPHLLKNVKRRRKQTISESEKLHREIKRFENASKEQDNELNVFKAYIDNTISNQKRILQTMARAIKSTIDHHHQVRKMHGVENNNDATQNSTLAGQQSHKRKVLSESSFAPSCEIQAEDKSAKNTTENN</sequence>
<dbReference type="GO" id="GO:0034605">
    <property type="term" value="P:cellular response to heat"/>
    <property type="evidence" value="ECO:0007669"/>
    <property type="project" value="TreeGrafter"/>
</dbReference>
<evidence type="ECO:0000256" key="7">
    <source>
        <dbReference type="ARBA" id="ARBA00023163"/>
    </source>
</evidence>
<feature type="compositionally biased region" description="Polar residues" evidence="11">
    <location>
        <begin position="204"/>
        <end position="219"/>
    </location>
</feature>
<accession>A0A2U1MBA1</accession>
<evidence type="ECO:0000256" key="9">
    <source>
        <dbReference type="RuleBase" id="RU004020"/>
    </source>
</evidence>
<evidence type="ECO:0000256" key="6">
    <source>
        <dbReference type="ARBA" id="ARBA00023125"/>
    </source>
</evidence>
<dbReference type="AlphaFoldDB" id="A0A2U1MBA1"/>
<dbReference type="GO" id="GO:0006357">
    <property type="term" value="P:regulation of transcription by RNA polymerase II"/>
    <property type="evidence" value="ECO:0007669"/>
    <property type="project" value="TreeGrafter"/>
</dbReference>
<dbReference type="SUPFAM" id="SSF46785">
    <property type="entry name" value="Winged helix' DNA-binding domain"/>
    <property type="match status" value="1"/>
</dbReference>
<evidence type="ECO:0000256" key="3">
    <source>
        <dbReference type="ARBA" id="ARBA00022553"/>
    </source>
</evidence>
<evidence type="ECO:0000256" key="11">
    <source>
        <dbReference type="SAM" id="MobiDB-lite"/>
    </source>
</evidence>
<keyword evidence="3" id="KW-0597">Phosphoprotein</keyword>
<feature type="region of interest" description="Disordered" evidence="11">
    <location>
        <begin position="1"/>
        <end position="23"/>
    </location>
</feature>
<dbReference type="GO" id="GO:0003700">
    <property type="term" value="F:DNA-binding transcription factor activity"/>
    <property type="evidence" value="ECO:0007669"/>
    <property type="project" value="InterPro"/>
</dbReference>
<dbReference type="Gene3D" id="1.10.10.10">
    <property type="entry name" value="Winged helix-like DNA-binding domain superfamily/Winged helix DNA-binding domain"/>
    <property type="match status" value="1"/>
</dbReference>
<keyword evidence="14" id="KW-1185">Reference proteome</keyword>
<gene>
    <name evidence="13" type="ORF">CTI12_AA398140</name>
</gene>
<comment type="caution">
    <text evidence="13">The sequence shown here is derived from an EMBL/GenBank/DDBJ whole genome shotgun (WGS) entry which is preliminary data.</text>
</comment>
<feature type="region of interest" description="Disordered" evidence="11">
    <location>
        <begin position="204"/>
        <end position="251"/>
    </location>
</feature>
<dbReference type="STRING" id="35608.A0A2U1MBA1"/>
<evidence type="ECO:0000256" key="8">
    <source>
        <dbReference type="ARBA" id="ARBA00023242"/>
    </source>
</evidence>
<organism evidence="13 14">
    <name type="scientific">Artemisia annua</name>
    <name type="common">Sweet wormwood</name>
    <dbReference type="NCBI Taxonomy" id="35608"/>
    <lineage>
        <taxon>Eukaryota</taxon>
        <taxon>Viridiplantae</taxon>
        <taxon>Streptophyta</taxon>
        <taxon>Embryophyta</taxon>
        <taxon>Tracheophyta</taxon>
        <taxon>Spermatophyta</taxon>
        <taxon>Magnoliopsida</taxon>
        <taxon>eudicotyledons</taxon>
        <taxon>Gunneridae</taxon>
        <taxon>Pentapetalae</taxon>
        <taxon>asterids</taxon>
        <taxon>campanulids</taxon>
        <taxon>Asterales</taxon>
        <taxon>Asteraceae</taxon>
        <taxon>Asteroideae</taxon>
        <taxon>Anthemideae</taxon>
        <taxon>Artemisiinae</taxon>
        <taxon>Artemisia</taxon>
    </lineage>
</organism>
<dbReference type="FunFam" id="1.10.10.10:FF:000037">
    <property type="entry name" value="Heat stress transcription factor B-4"/>
    <property type="match status" value="1"/>
</dbReference>
<evidence type="ECO:0000256" key="10">
    <source>
        <dbReference type="SAM" id="Coils"/>
    </source>
</evidence>
<dbReference type="InterPro" id="IPR000232">
    <property type="entry name" value="HSF_DNA-bd"/>
</dbReference>
<keyword evidence="5 13" id="KW-0346">Stress response</keyword>
<evidence type="ECO:0000256" key="5">
    <source>
        <dbReference type="ARBA" id="ARBA00023016"/>
    </source>
</evidence>
<evidence type="ECO:0000313" key="14">
    <source>
        <dbReference type="Proteomes" id="UP000245207"/>
    </source>
</evidence>
<keyword evidence="4" id="KW-0805">Transcription regulation</keyword>
<dbReference type="InterPro" id="IPR036388">
    <property type="entry name" value="WH-like_DNA-bd_sf"/>
</dbReference>
<dbReference type="SMART" id="SM00415">
    <property type="entry name" value="HSF"/>
    <property type="match status" value="1"/>
</dbReference>
<dbReference type="PANTHER" id="PTHR10015">
    <property type="entry name" value="HEAT SHOCK TRANSCRIPTION FACTOR"/>
    <property type="match status" value="1"/>
</dbReference>
<comment type="similarity">
    <text evidence="9">Belongs to the HSF family.</text>
</comment>
<name>A0A2U1MBA1_ARTAN</name>
<dbReference type="InterPro" id="IPR036390">
    <property type="entry name" value="WH_DNA-bd_sf"/>
</dbReference>
<dbReference type="OrthoDB" id="60033at2759"/>
<evidence type="ECO:0000256" key="2">
    <source>
        <dbReference type="ARBA" id="ARBA00011233"/>
    </source>
</evidence>
<keyword evidence="7" id="KW-0804">Transcription</keyword>
<feature type="compositionally biased region" description="Low complexity" evidence="11">
    <location>
        <begin position="1"/>
        <end position="13"/>
    </location>
</feature>
<dbReference type="GO" id="GO:0000978">
    <property type="term" value="F:RNA polymerase II cis-regulatory region sequence-specific DNA binding"/>
    <property type="evidence" value="ECO:0007669"/>
    <property type="project" value="TreeGrafter"/>
</dbReference>
<dbReference type="Pfam" id="PF00447">
    <property type="entry name" value="HSF_DNA-bind"/>
    <property type="match status" value="1"/>
</dbReference>
<dbReference type="Proteomes" id="UP000245207">
    <property type="component" value="Unassembled WGS sequence"/>
</dbReference>
<dbReference type="PANTHER" id="PTHR10015:SF456">
    <property type="entry name" value="E2F_DP FAMILY WINGED-HELIX DNA-BINDING DOMAIN-CONTAINING PROTEIN-RELATED"/>
    <property type="match status" value="1"/>
</dbReference>
<comment type="subcellular location">
    <subcellularLocation>
        <location evidence="1">Nucleus</location>
    </subcellularLocation>
</comment>
<feature type="coiled-coil region" evidence="10">
    <location>
        <begin position="127"/>
        <end position="161"/>
    </location>
</feature>
<comment type="subunit">
    <text evidence="2">Homotrimer.</text>
</comment>
<evidence type="ECO:0000256" key="1">
    <source>
        <dbReference type="ARBA" id="ARBA00004123"/>
    </source>
</evidence>